<organism evidence="1 2">
    <name type="scientific">Saccharothrix violaceirubra</name>
    <dbReference type="NCBI Taxonomy" id="413306"/>
    <lineage>
        <taxon>Bacteria</taxon>
        <taxon>Bacillati</taxon>
        <taxon>Actinomycetota</taxon>
        <taxon>Actinomycetes</taxon>
        <taxon>Pseudonocardiales</taxon>
        <taxon>Pseudonocardiaceae</taxon>
        <taxon>Saccharothrix</taxon>
    </lineage>
</organism>
<accession>A0A7W7T7Q0</accession>
<dbReference type="RefSeq" id="WP_246445340.1">
    <property type="nucleotide sequence ID" value="NZ_BAABAI010000041.1"/>
</dbReference>
<evidence type="ECO:0008006" key="3">
    <source>
        <dbReference type="Google" id="ProtNLM"/>
    </source>
</evidence>
<gene>
    <name evidence="1" type="ORF">F4559_005458</name>
</gene>
<dbReference type="AlphaFoldDB" id="A0A7W7T7Q0"/>
<keyword evidence="2" id="KW-1185">Reference proteome</keyword>
<proteinExistence type="predicted"/>
<dbReference type="EMBL" id="JACHJS010000001">
    <property type="protein sequence ID" value="MBB4968099.1"/>
    <property type="molecule type" value="Genomic_DNA"/>
</dbReference>
<reference evidence="1 2" key="1">
    <citation type="submission" date="2020-08" db="EMBL/GenBank/DDBJ databases">
        <title>Sequencing the genomes of 1000 actinobacteria strains.</title>
        <authorList>
            <person name="Klenk H.-P."/>
        </authorList>
    </citation>
    <scope>NUCLEOTIDE SEQUENCE [LARGE SCALE GENOMIC DNA]</scope>
    <source>
        <strain evidence="1 2">DSM 45084</strain>
    </source>
</reference>
<comment type="caution">
    <text evidence="1">The sequence shown here is derived from an EMBL/GenBank/DDBJ whole genome shotgun (WGS) entry which is preliminary data.</text>
</comment>
<sequence>MAITANYHRSGDDWAVSVNHGTTTLEAVAPGLIAARVQADQLVDEIANGRKDRAVVHLLDGDALAFSVAYLHLRHGLALPG</sequence>
<name>A0A7W7T7Q0_9PSEU</name>
<evidence type="ECO:0000313" key="2">
    <source>
        <dbReference type="Proteomes" id="UP000542674"/>
    </source>
</evidence>
<evidence type="ECO:0000313" key="1">
    <source>
        <dbReference type="EMBL" id="MBB4968099.1"/>
    </source>
</evidence>
<protein>
    <recommendedName>
        <fullName evidence="3">DUF2188 domain-containing protein</fullName>
    </recommendedName>
</protein>
<dbReference type="Proteomes" id="UP000542674">
    <property type="component" value="Unassembled WGS sequence"/>
</dbReference>